<dbReference type="OrthoDB" id="3182478at2759"/>
<organism evidence="2 3">
    <name type="scientific">Candolleomyces eurysporus</name>
    <dbReference type="NCBI Taxonomy" id="2828524"/>
    <lineage>
        <taxon>Eukaryota</taxon>
        <taxon>Fungi</taxon>
        <taxon>Dikarya</taxon>
        <taxon>Basidiomycota</taxon>
        <taxon>Agaricomycotina</taxon>
        <taxon>Agaricomycetes</taxon>
        <taxon>Agaricomycetidae</taxon>
        <taxon>Agaricales</taxon>
        <taxon>Agaricineae</taxon>
        <taxon>Psathyrellaceae</taxon>
        <taxon>Candolleomyces</taxon>
    </lineage>
</organism>
<gene>
    <name evidence="2" type="ORF">H1R20_g10333</name>
</gene>
<feature type="region of interest" description="Disordered" evidence="1">
    <location>
        <begin position="55"/>
        <end position="78"/>
    </location>
</feature>
<proteinExistence type="predicted"/>
<protein>
    <submittedName>
        <fullName evidence="2">Uncharacterized protein</fullName>
    </submittedName>
</protein>
<sequence length="78" mass="8749">MTDSDVQDIRDMVLAEKSEENKQQILLNTMAKLSQTTGISREDRELQEVMKNMAEKEQDGLKNKVFNPTGGESSPSGF</sequence>
<dbReference type="EMBL" id="JANBPK010001047">
    <property type="protein sequence ID" value="KAJ2926771.1"/>
    <property type="molecule type" value="Genomic_DNA"/>
</dbReference>
<dbReference type="AlphaFoldDB" id="A0A9W8J0G8"/>
<name>A0A9W8J0G8_9AGAR</name>
<accession>A0A9W8J0G8</accession>
<keyword evidence="3" id="KW-1185">Reference proteome</keyword>
<evidence type="ECO:0000313" key="3">
    <source>
        <dbReference type="Proteomes" id="UP001140091"/>
    </source>
</evidence>
<reference evidence="2" key="1">
    <citation type="submission" date="2022-06" db="EMBL/GenBank/DDBJ databases">
        <title>Genome Sequence of Candolleomyces eurysporus.</title>
        <authorList>
            <person name="Buettner E."/>
        </authorList>
    </citation>
    <scope>NUCLEOTIDE SEQUENCE</scope>
    <source>
        <strain evidence="2">VTCC 930004</strain>
    </source>
</reference>
<dbReference type="Proteomes" id="UP001140091">
    <property type="component" value="Unassembled WGS sequence"/>
</dbReference>
<evidence type="ECO:0000313" key="2">
    <source>
        <dbReference type="EMBL" id="KAJ2926771.1"/>
    </source>
</evidence>
<comment type="caution">
    <text evidence="2">The sequence shown here is derived from an EMBL/GenBank/DDBJ whole genome shotgun (WGS) entry which is preliminary data.</text>
</comment>
<feature type="non-terminal residue" evidence="2">
    <location>
        <position position="78"/>
    </location>
</feature>
<evidence type="ECO:0000256" key="1">
    <source>
        <dbReference type="SAM" id="MobiDB-lite"/>
    </source>
</evidence>